<dbReference type="InterPro" id="IPR046959">
    <property type="entry name" value="PRK1-6/SRF4-like"/>
</dbReference>
<dbReference type="GO" id="GO:0004672">
    <property type="term" value="F:protein kinase activity"/>
    <property type="evidence" value="ECO:0007669"/>
    <property type="project" value="InterPro"/>
</dbReference>
<feature type="transmembrane region" description="Helical" evidence="10">
    <location>
        <begin position="58"/>
        <end position="80"/>
    </location>
</feature>
<dbReference type="GO" id="GO:0005524">
    <property type="term" value="F:ATP binding"/>
    <property type="evidence" value="ECO:0007669"/>
    <property type="project" value="InterPro"/>
</dbReference>
<evidence type="ECO:0000256" key="1">
    <source>
        <dbReference type="ARBA" id="ARBA00004167"/>
    </source>
</evidence>
<keyword evidence="4 10" id="KW-0812">Transmembrane</keyword>
<evidence type="ECO:0000256" key="5">
    <source>
        <dbReference type="ARBA" id="ARBA00022729"/>
    </source>
</evidence>
<dbReference type="SUPFAM" id="SSF52058">
    <property type="entry name" value="L domain-like"/>
    <property type="match status" value="1"/>
</dbReference>
<evidence type="ECO:0000256" key="2">
    <source>
        <dbReference type="ARBA" id="ARBA00022553"/>
    </source>
</evidence>
<dbReference type="Gene3D" id="3.30.200.20">
    <property type="entry name" value="Phosphorylase Kinase, domain 1"/>
    <property type="match status" value="1"/>
</dbReference>
<dbReference type="GO" id="GO:0016020">
    <property type="term" value="C:membrane"/>
    <property type="evidence" value="ECO:0007669"/>
    <property type="project" value="UniProtKB-SubCell"/>
</dbReference>
<dbReference type="Gene3D" id="3.80.10.10">
    <property type="entry name" value="Ribonuclease Inhibitor"/>
    <property type="match status" value="1"/>
</dbReference>
<evidence type="ECO:0000256" key="10">
    <source>
        <dbReference type="SAM" id="Phobius"/>
    </source>
</evidence>
<feature type="transmembrane region" description="Helical" evidence="10">
    <location>
        <begin position="306"/>
        <end position="330"/>
    </location>
</feature>
<evidence type="ECO:0000256" key="3">
    <source>
        <dbReference type="ARBA" id="ARBA00022614"/>
    </source>
</evidence>
<dbReference type="PANTHER" id="PTHR48007">
    <property type="entry name" value="LEUCINE-RICH REPEAT RECEPTOR-LIKE PROTEIN KINASE PXC1"/>
    <property type="match status" value="1"/>
</dbReference>
<dbReference type="InterPro" id="IPR000719">
    <property type="entry name" value="Prot_kinase_dom"/>
</dbReference>
<dbReference type="InterPro" id="IPR013210">
    <property type="entry name" value="LRR_N_plant-typ"/>
</dbReference>
<dbReference type="Gene3D" id="1.10.510.10">
    <property type="entry name" value="Transferase(Phosphotransferase) domain 1"/>
    <property type="match status" value="1"/>
</dbReference>
<name>A0AAN9KDK7_CANGL</name>
<evidence type="ECO:0000256" key="4">
    <source>
        <dbReference type="ARBA" id="ARBA00022692"/>
    </source>
</evidence>
<keyword evidence="5" id="KW-0732">Signal</keyword>
<keyword evidence="7 10" id="KW-1133">Transmembrane helix</keyword>
<evidence type="ECO:0000256" key="6">
    <source>
        <dbReference type="ARBA" id="ARBA00022737"/>
    </source>
</evidence>
<sequence>MTKLTCDLCVNHPFSKVVPCWQSLVDEFPCKSLYLCRYVGLPCLFELVGSYLSTIMNLVFNISFCYVVLLLLFVSVKVVLCSEIEEFYPEERDALMLIRDSLNSSVNLHGNWTGPPCIDNQSKWFGIICSNWHVVQIVLEGVNLSGYLPPTFLQNITFLSQLDFRNNALFGPLPSLKNMVFLEQVLLSFNHFSGSIPVEYVELSSLQVLELQENYLDGQIPPFDQPSLTSFNVSLNHLSGPIPETSVLQRFPESSFDNNSDLCGRPLNKLCPVEPPAPSPAPFSSPPPGVVPPSPAEEKNKKRLKVWIIALIGAGSALFLVALIIIAFLFPKRRASRNEARTNDSARYVFGAWAKKMVSNAGTSEGSERLGQLEFSNKKVPVFDLDDLLRASAEVLGRGNLGITYKATLEAGNVVAVKRLSHMNELSKKEFLQQMQVLGQTKHENLVEIISFYYSEEQKLVIYELISDGTLFELLHEGRGIGRIPLDWTTRLAIIKDIAKGLAFLHHSLPSHKVPHANLKSTNVLIHQDSKGYHSKLTNYGFLALLPARKNAEKLAIRRSTEFVKGKKLTHKADVYCFGIIMLEIITGKIPGQIIGGIEDTANDLSDWVRTVVNNDWSTDILDLEILAEREGHDAMLKLTELALECTDMTPEKRPKMSVVLMRIEEIEQMRKDND</sequence>
<evidence type="ECO:0000256" key="8">
    <source>
        <dbReference type="ARBA" id="ARBA00023136"/>
    </source>
</evidence>
<accession>A0AAN9KDK7</accession>
<organism evidence="12 13">
    <name type="scientific">Canavalia gladiata</name>
    <name type="common">Sword bean</name>
    <name type="synonym">Dolichos gladiatus</name>
    <dbReference type="NCBI Taxonomy" id="3824"/>
    <lineage>
        <taxon>Eukaryota</taxon>
        <taxon>Viridiplantae</taxon>
        <taxon>Streptophyta</taxon>
        <taxon>Embryophyta</taxon>
        <taxon>Tracheophyta</taxon>
        <taxon>Spermatophyta</taxon>
        <taxon>Magnoliopsida</taxon>
        <taxon>eudicotyledons</taxon>
        <taxon>Gunneridae</taxon>
        <taxon>Pentapetalae</taxon>
        <taxon>rosids</taxon>
        <taxon>fabids</taxon>
        <taxon>Fabales</taxon>
        <taxon>Fabaceae</taxon>
        <taxon>Papilionoideae</taxon>
        <taxon>50 kb inversion clade</taxon>
        <taxon>NPAAA clade</taxon>
        <taxon>indigoferoid/millettioid clade</taxon>
        <taxon>Phaseoleae</taxon>
        <taxon>Canavalia</taxon>
    </lineage>
</organism>
<keyword evidence="8 10" id="KW-0472">Membrane</keyword>
<dbReference type="Proteomes" id="UP001367508">
    <property type="component" value="Unassembled WGS sequence"/>
</dbReference>
<comment type="subcellular location">
    <subcellularLocation>
        <location evidence="1">Membrane</location>
        <topology evidence="1">Single-pass membrane protein</topology>
    </subcellularLocation>
</comment>
<reference evidence="12 13" key="1">
    <citation type="submission" date="2024-01" db="EMBL/GenBank/DDBJ databases">
        <title>The genomes of 5 underutilized Papilionoideae crops provide insights into root nodulation and disease resistanc.</title>
        <authorList>
            <person name="Jiang F."/>
        </authorList>
    </citation>
    <scope>NUCLEOTIDE SEQUENCE [LARGE SCALE GENOMIC DNA]</scope>
    <source>
        <strain evidence="12">LVBAO_FW01</strain>
        <tissue evidence="12">Leaves</tissue>
    </source>
</reference>
<dbReference type="InterPro" id="IPR001245">
    <property type="entry name" value="Ser-Thr/Tyr_kinase_cat_dom"/>
</dbReference>
<dbReference type="SUPFAM" id="SSF56112">
    <property type="entry name" value="Protein kinase-like (PK-like)"/>
    <property type="match status" value="1"/>
</dbReference>
<gene>
    <name evidence="12" type="ORF">VNO77_33349</name>
</gene>
<feature type="compositionally biased region" description="Pro residues" evidence="9">
    <location>
        <begin position="274"/>
        <end position="295"/>
    </location>
</feature>
<dbReference type="InterPro" id="IPR011009">
    <property type="entry name" value="Kinase-like_dom_sf"/>
</dbReference>
<dbReference type="FunFam" id="3.80.10.10:FF:000722">
    <property type="entry name" value="Leucine-rich repeat receptor-like protein kinase"/>
    <property type="match status" value="1"/>
</dbReference>
<keyword evidence="6" id="KW-0677">Repeat</keyword>
<evidence type="ECO:0000259" key="11">
    <source>
        <dbReference type="PROSITE" id="PS50011"/>
    </source>
</evidence>
<dbReference type="PROSITE" id="PS50011">
    <property type="entry name" value="PROTEIN_KINASE_DOM"/>
    <property type="match status" value="1"/>
</dbReference>
<keyword evidence="3" id="KW-0433">Leucine-rich repeat</keyword>
<dbReference type="Pfam" id="PF07714">
    <property type="entry name" value="PK_Tyr_Ser-Thr"/>
    <property type="match status" value="1"/>
</dbReference>
<dbReference type="PANTHER" id="PTHR48007:SF40">
    <property type="entry name" value="SERINE-THREONINE_TYROSINE-PROTEIN KINASE CATALYTIC DOMAIN-CONTAINING PROTEIN"/>
    <property type="match status" value="1"/>
</dbReference>
<dbReference type="InterPro" id="IPR032675">
    <property type="entry name" value="LRR_dom_sf"/>
</dbReference>
<dbReference type="Pfam" id="PF08263">
    <property type="entry name" value="LRRNT_2"/>
    <property type="match status" value="1"/>
</dbReference>
<dbReference type="EMBL" id="JAYMYQ010000008">
    <property type="protein sequence ID" value="KAK7314821.1"/>
    <property type="molecule type" value="Genomic_DNA"/>
</dbReference>
<evidence type="ECO:0000256" key="7">
    <source>
        <dbReference type="ARBA" id="ARBA00022989"/>
    </source>
</evidence>
<dbReference type="AlphaFoldDB" id="A0AAN9KDK7"/>
<proteinExistence type="predicted"/>
<protein>
    <recommendedName>
        <fullName evidence="11">Protein kinase domain-containing protein</fullName>
    </recommendedName>
</protein>
<keyword evidence="2" id="KW-0597">Phosphoprotein</keyword>
<feature type="domain" description="Protein kinase" evidence="11">
    <location>
        <begin position="390"/>
        <end position="667"/>
    </location>
</feature>
<comment type="caution">
    <text evidence="12">The sequence shown here is derived from an EMBL/GenBank/DDBJ whole genome shotgun (WGS) entry which is preliminary data.</text>
</comment>
<keyword evidence="13" id="KW-1185">Reference proteome</keyword>
<evidence type="ECO:0000256" key="9">
    <source>
        <dbReference type="SAM" id="MobiDB-lite"/>
    </source>
</evidence>
<evidence type="ECO:0000313" key="12">
    <source>
        <dbReference type="EMBL" id="KAK7314821.1"/>
    </source>
</evidence>
<feature type="region of interest" description="Disordered" evidence="9">
    <location>
        <begin position="274"/>
        <end position="296"/>
    </location>
</feature>
<evidence type="ECO:0000313" key="13">
    <source>
        <dbReference type="Proteomes" id="UP001367508"/>
    </source>
</evidence>